<organism evidence="4">
    <name type="scientific">Strombidium rassoulzadegani</name>
    <dbReference type="NCBI Taxonomy" id="1082188"/>
    <lineage>
        <taxon>Eukaryota</taxon>
        <taxon>Sar</taxon>
        <taxon>Alveolata</taxon>
        <taxon>Ciliophora</taxon>
        <taxon>Intramacronucleata</taxon>
        <taxon>Spirotrichea</taxon>
        <taxon>Oligotrichia</taxon>
        <taxon>Strombidiidae</taxon>
        <taxon>Strombidium</taxon>
    </lineage>
</organism>
<accession>A0A7S3FUT9</accession>
<dbReference type="GO" id="GO:0003863">
    <property type="term" value="F:branched-chain 2-oxo acid dehydrogenase activity"/>
    <property type="evidence" value="ECO:0007669"/>
    <property type="project" value="UniProtKB-EC"/>
</dbReference>
<dbReference type="InterPro" id="IPR050771">
    <property type="entry name" value="Alpha-ketoacid_DH_E1_comp"/>
</dbReference>
<dbReference type="InterPro" id="IPR001017">
    <property type="entry name" value="DH_E1"/>
</dbReference>
<gene>
    <name evidence="4" type="ORF">SRAS04492_LOCUS4591</name>
</gene>
<dbReference type="PANTHER" id="PTHR43380:SF1">
    <property type="entry name" value="2-OXOISOVALERATE DEHYDROGENASE SUBUNIT ALPHA, MITOCHONDRIAL"/>
    <property type="match status" value="1"/>
</dbReference>
<dbReference type="GO" id="GO:0009083">
    <property type="term" value="P:branched-chain amino acid catabolic process"/>
    <property type="evidence" value="ECO:0007669"/>
    <property type="project" value="TreeGrafter"/>
</dbReference>
<keyword evidence="2" id="KW-0786">Thiamine pyrophosphate</keyword>
<comment type="similarity">
    <text evidence="2">Belongs to the BCKDHA family.</text>
</comment>
<proteinExistence type="inferred from homology"/>
<dbReference type="EC" id="1.2.4.4" evidence="2"/>
<dbReference type="EMBL" id="HBIA01008874">
    <property type="protein sequence ID" value="CAE0232793.1"/>
    <property type="molecule type" value="Transcribed_RNA"/>
</dbReference>
<evidence type="ECO:0000256" key="1">
    <source>
        <dbReference type="ARBA" id="ARBA00023002"/>
    </source>
</evidence>
<dbReference type="AlphaFoldDB" id="A0A7S3FUT9"/>
<dbReference type="PANTHER" id="PTHR43380">
    <property type="entry name" value="2-OXOISOVALERATE DEHYDROGENASE SUBUNIT ALPHA, MITOCHONDRIAL"/>
    <property type="match status" value="1"/>
</dbReference>
<comment type="catalytic activity">
    <reaction evidence="2">
        <text>N(6)-[(R)-lipoyl]-L-lysyl-[protein] + 3-methyl-2-oxobutanoate + H(+) = N(6)-[(R)-S(8)-2-methylpropanoyldihydrolipoyl]-L-lysyl-[protein] + CO2</text>
        <dbReference type="Rhea" id="RHEA:13457"/>
        <dbReference type="Rhea" id="RHEA-COMP:10474"/>
        <dbReference type="Rhea" id="RHEA-COMP:10497"/>
        <dbReference type="ChEBI" id="CHEBI:11851"/>
        <dbReference type="ChEBI" id="CHEBI:15378"/>
        <dbReference type="ChEBI" id="CHEBI:16526"/>
        <dbReference type="ChEBI" id="CHEBI:83099"/>
        <dbReference type="ChEBI" id="CHEBI:83142"/>
        <dbReference type="EC" id="1.2.4.4"/>
    </reaction>
</comment>
<name>A0A7S3FUT9_9SPIT</name>
<comment type="cofactor">
    <cofactor evidence="2">
        <name>thiamine diphosphate</name>
        <dbReference type="ChEBI" id="CHEBI:58937"/>
    </cofactor>
</comment>
<protein>
    <recommendedName>
        <fullName evidence="2">2-oxoisovalerate dehydrogenase subunit alpha</fullName>
        <ecNumber evidence="2">1.2.4.4</ecNumber>
    </recommendedName>
    <alternativeName>
        <fullName evidence="2">Branched-chain alpha-keto acid dehydrogenase E1 component alpha chain</fullName>
    </alternativeName>
</protein>
<evidence type="ECO:0000313" key="4">
    <source>
        <dbReference type="EMBL" id="CAE0232793.1"/>
    </source>
</evidence>
<dbReference type="Gene3D" id="3.40.50.970">
    <property type="match status" value="1"/>
</dbReference>
<comment type="function">
    <text evidence="2">The branched-chain alpha-keto dehydrogenase complex catalyzes the overall conversion of alpha-keto acids to acyl-CoA and CO(2). It contains multiple copies of three enzymatic components: branched-chain alpha-keto acid decarboxylase (E1), lipoamide acyltransferase (E2) and lipoamide dehydrogenase (E3).</text>
</comment>
<dbReference type="Pfam" id="PF00676">
    <property type="entry name" value="E1_dh"/>
    <property type="match status" value="1"/>
</dbReference>
<dbReference type="InterPro" id="IPR029061">
    <property type="entry name" value="THDP-binding"/>
</dbReference>
<sequence>MYAISTPIDDQYAGDGIAIRGVAYGMPTIRVDGNDLFAVYAATKTAREMILREKRPVLIEAISYRVGDHSTSDFSQAYRNEEEMKKWNDLLKQVKDPIERLEKYMVTKKLIADDFVAKVKVDARNRTRDALKASNDLKKPNIDFLFSDVYEDLPTHLKDQKEELKAHLRKYPDQYPQDNYENGKEWAKSN</sequence>
<feature type="domain" description="Dehydrogenase E1 component" evidence="3">
    <location>
        <begin position="1"/>
        <end position="142"/>
    </location>
</feature>
<keyword evidence="1 2" id="KW-0560">Oxidoreductase</keyword>
<evidence type="ECO:0000259" key="3">
    <source>
        <dbReference type="Pfam" id="PF00676"/>
    </source>
</evidence>
<evidence type="ECO:0000256" key="2">
    <source>
        <dbReference type="RuleBase" id="RU365014"/>
    </source>
</evidence>
<reference evidence="4" key="1">
    <citation type="submission" date="2021-01" db="EMBL/GenBank/DDBJ databases">
        <authorList>
            <person name="Corre E."/>
            <person name="Pelletier E."/>
            <person name="Niang G."/>
            <person name="Scheremetjew M."/>
            <person name="Finn R."/>
            <person name="Kale V."/>
            <person name="Holt S."/>
            <person name="Cochrane G."/>
            <person name="Meng A."/>
            <person name="Brown T."/>
            <person name="Cohen L."/>
        </authorList>
    </citation>
    <scope>NUCLEOTIDE SEQUENCE</scope>
    <source>
        <strain evidence="4">Ras09</strain>
    </source>
</reference>
<dbReference type="SUPFAM" id="SSF52518">
    <property type="entry name" value="Thiamin diphosphate-binding fold (THDP-binding)"/>
    <property type="match status" value="1"/>
</dbReference>